<dbReference type="AlphaFoldDB" id="A0A834MXE7"/>
<dbReference type="Proteomes" id="UP000614350">
    <property type="component" value="Unassembled WGS sequence"/>
</dbReference>
<keyword evidence="2" id="KW-1185">Reference proteome</keyword>
<gene>
    <name evidence="1" type="ORF">HZH66_011065</name>
</gene>
<name>A0A834MXE7_VESVU</name>
<comment type="caution">
    <text evidence="1">The sequence shown here is derived from an EMBL/GenBank/DDBJ whole genome shotgun (WGS) entry which is preliminary data.</text>
</comment>
<dbReference type="EMBL" id="JACSEA010000013">
    <property type="protein sequence ID" value="KAF7386613.1"/>
    <property type="molecule type" value="Genomic_DNA"/>
</dbReference>
<proteinExistence type="predicted"/>
<protein>
    <submittedName>
        <fullName evidence="1">Uncharacterized protein</fullName>
    </submittedName>
</protein>
<organism evidence="1 2">
    <name type="scientific">Vespula vulgaris</name>
    <name type="common">Yellow jacket</name>
    <name type="synonym">Wasp</name>
    <dbReference type="NCBI Taxonomy" id="7454"/>
    <lineage>
        <taxon>Eukaryota</taxon>
        <taxon>Metazoa</taxon>
        <taxon>Ecdysozoa</taxon>
        <taxon>Arthropoda</taxon>
        <taxon>Hexapoda</taxon>
        <taxon>Insecta</taxon>
        <taxon>Pterygota</taxon>
        <taxon>Neoptera</taxon>
        <taxon>Endopterygota</taxon>
        <taxon>Hymenoptera</taxon>
        <taxon>Apocrita</taxon>
        <taxon>Aculeata</taxon>
        <taxon>Vespoidea</taxon>
        <taxon>Vespidae</taxon>
        <taxon>Vespinae</taxon>
        <taxon>Vespula</taxon>
    </lineage>
</organism>
<sequence length="151" mass="17089">MLKMHRKVQGTKITTAGRYVHARPAINGLISVSFHLEYYTGDGSSAGRWRDEKVQEEKERDKEKGVVEFAICVLKLGTCSVALLKHSPSAFKKFCKECLLQGQLLRRLRLYAPSMPPVRSELCLVGWFTKLGLRRRRRRVGGGGEGEDRAK</sequence>
<evidence type="ECO:0000313" key="1">
    <source>
        <dbReference type="EMBL" id="KAF7386613.1"/>
    </source>
</evidence>
<evidence type="ECO:0000313" key="2">
    <source>
        <dbReference type="Proteomes" id="UP000614350"/>
    </source>
</evidence>
<reference evidence="1" key="1">
    <citation type="journal article" date="2020" name="G3 (Bethesda)">
        <title>High-Quality Assemblies for Three Invasive Social Wasps from the &lt;i&gt;Vespula&lt;/i&gt; Genus.</title>
        <authorList>
            <person name="Harrop T.W.R."/>
            <person name="Guhlin J."/>
            <person name="McLaughlin G.M."/>
            <person name="Permina E."/>
            <person name="Stockwell P."/>
            <person name="Gilligan J."/>
            <person name="Le Lec M.F."/>
            <person name="Gruber M.A.M."/>
            <person name="Quinn O."/>
            <person name="Lovegrove M."/>
            <person name="Duncan E.J."/>
            <person name="Remnant E.J."/>
            <person name="Van Eeckhoven J."/>
            <person name="Graham B."/>
            <person name="Knapp R.A."/>
            <person name="Langford K.W."/>
            <person name="Kronenberg Z."/>
            <person name="Press M.O."/>
            <person name="Eacker S.M."/>
            <person name="Wilson-Rankin E.E."/>
            <person name="Purcell J."/>
            <person name="Lester P.J."/>
            <person name="Dearden P.K."/>
        </authorList>
    </citation>
    <scope>NUCLEOTIDE SEQUENCE</scope>
    <source>
        <strain evidence="1">Marl-1</strain>
    </source>
</reference>
<accession>A0A834MXE7</accession>